<dbReference type="Pfam" id="PF09820">
    <property type="entry name" value="AAA-ATPase_like"/>
    <property type="match status" value="1"/>
</dbReference>
<gene>
    <name evidence="2" type="ORF">DW150_05100</name>
</gene>
<accession>A0A415BUZ9</accession>
<dbReference type="PANTHER" id="PTHR34825:SF1">
    <property type="entry name" value="AAA-ATPASE-LIKE DOMAIN-CONTAINING PROTEIN"/>
    <property type="match status" value="1"/>
</dbReference>
<reference evidence="2 3" key="1">
    <citation type="submission" date="2018-08" db="EMBL/GenBank/DDBJ databases">
        <title>A genome reference for cultivated species of the human gut microbiota.</title>
        <authorList>
            <person name="Zou Y."/>
            <person name="Xue W."/>
            <person name="Luo G."/>
        </authorList>
    </citation>
    <scope>NUCLEOTIDE SEQUENCE [LARGE SCALE GENOMIC DNA]</scope>
    <source>
        <strain evidence="2 3">AM13-21</strain>
    </source>
</reference>
<organism evidence="2 3">
    <name type="scientific">Phocaeicola vulgatus</name>
    <name type="common">Bacteroides vulgatus</name>
    <dbReference type="NCBI Taxonomy" id="821"/>
    <lineage>
        <taxon>Bacteria</taxon>
        <taxon>Pseudomonadati</taxon>
        <taxon>Bacteroidota</taxon>
        <taxon>Bacteroidia</taxon>
        <taxon>Bacteroidales</taxon>
        <taxon>Bacteroidaceae</taxon>
        <taxon>Phocaeicola</taxon>
    </lineage>
</organism>
<dbReference type="AlphaFoldDB" id="A0A415BUZ9"/>
<feature type="domain" description="AAA-ATPase-like" evidence="1">
    <location>
        <begin position="4"/>
        <end position="81"/>
    </location>
</feature>
<name>A0A415BUZ9_PHOVU</name>
<dbReference type="Proteomes" id="UP000285777">
    <property type="component" value="Unassembled WGS sequence"/>
</dbReference>
<proteinExistence type="predicted"/>
<dbReference type="InterPro" id="IPR018631">
    <property type="entry name" value="AAA-ATPase-like_dom"/>
</dbReference>
<comment type="caution">
    <text evidence="2">The sequence shown here is derived from an EMBL/GenBank/DDBJ whole genome shotgun (WGS) entry which is preliminary data.</text>
</comment>
<dbReference type="EMBL" id="QRLF01000006">
    <property type="protein sequence ID" value="RHI94587.1"/>
    <property type="molecule type" value="Genomic_DNA"/>
</dbReference>
<evidence type="ECO:0000313" key="3">
    <source>
        <dbReference type="Proteomes" id="UP000285777"/>
    </source>
</evidence>
<evidence type="ECO:0000259" key="1">
    <source>
        <dbReference type="Pfam" id="PF09820"/>
    </source>
</evidence>
<protein>
    <recommendedName>
        <fullName evidence="1">AAA-ATPase-like domain-containing protein</fullName>
    </recommendedName>
</protein>
<dbReference type="PANTHER" id="PTHR34825">
    <property type="entry name" value="CONSERVED PROTEIN, WITH A WEAK D-GALACTARATE DEHYDRATASE/ALTRONATE HYDROLASE DOMAIN"/>
    <property type="match status" value="1"/>
</dbReference>
<sequence>MKYPIGIQSFDKMREDGFVYVDRTALIYKLVSVSTTYFLSRPRRFGKNLLVSTLDTYFKGRKEFFEGLAIADLANKFNWKRKGS</sequence>
<evidence type="ECO:0000313" key="2">
    <source>
        <dbReference type="EMBL" id="RHI94587.1"/>
    </source>
</evidence>